<evidence type="ECO:0000313" key="9">
    <source>
        <dbReference type="EMBL" id="CAB3253061.1"/>
    </source>
</evidence>
<dbReference type="EMBL" id="CADEBD010000388">
    <property type="protein sequence ID" value="CAB3253061.1"/>
    <property type="molecule type" value="Genomic_DNA"/>
</dbReference>
<name>A0A8S1B4X0_ARCPL</name>
<keyword evidence="4" id="KW-0808">Transferase</keyword>
<organism evidence="9 10">
    <name type="scientific">Arctia plantaginis</name>
    <name type="common">Wood tiger moth</name>
    <name type="synonym">Phalaena plantaginis</name>
    <dbReference type="NCBI Taxonomy" id="874455"/>
    <lineage>
        <taxon>Eukaryota</taxon>
        <taxon>Metazoa</taxon>
        <taxon>Ecdysozoa</taxon>
        <taxon>Arthropoda</taxon>
        <taxon>Hexapoda</taxon>
        <taxon>Insecta</taxon>
        <taxon>Pterygota</taxon>
        <taxon>Neoptera</taxon>
        <taxon>Endopterygota</taxon>
        <taxon>Lepidoptera</taxon>
        <taxon>Glossata</taxon>
        <taxon>Ditrysia</taxon>
        <taxon>Noctuoidea</taxon>
        <taxon>Erebidae</taxon>
        <taxon>Arctiinae</taxon>
        <taxon>Arctia</taxon>
    </lineage>
</organism>
<evidence type="ECO:0000256" key="4">
    <source>
        <dbReference type="ARBA" id="ARBA00022679"/>
    </source>
</evidence>
<proteinExistence type="inferred from homology"/>
<dbReference type="SUPFAM" id="SSF53448">
    <property type="entry name" value="Nucleotide-diphospho-sugar transferases"/>
    <property type="match status" value="4"/>
</dbReference>
<dbReference type="Pfam" id="PF04488">
    <property type="entry name" value="Gly_transf_sug"/>
    <property type="match status" value="4"/>
</dbReference>
<feature type="domain" description="Alpha 1,4-glycosyltransferase" evidence="8">
    <location>
        <begin position="231"/>
        <end position="346"/>
    </location>
</feature>
<dbReference type="InterPro" id="IPR051981">
    <property type="entry name" value="Glycosyltransf_32"/>
</dbReference>
<comment type="caution">
    <text evidence="9">The sequence shown here is derived from an EMBL/GenBank/DDBJ whole genome shotgun (WGS) entry which is preliminary data.</text>
</comment>
<keyword evidence="5" id="KW-0333">Golgi apparatus</keyword>
<dbReference type="OrthoDB" id="7359831at2759"/>
<dbReference type="Proteomes" id="UP000494256">
    <property type="component" value="Unassembled WGS sequence"/>
</dbReference>
<feature type="domain" description="Alpha 1,4-glycosyltransferase" evidence="8">
    <location>
        <begin position="1107"/>
        <end position="1224"/>
    </location>
</feature>
<sequence length="1231" mass="140132">MEALLGRYRRCCVFFLCLCSLYVIIIIYSNDVYKKLINNGTTEKPVIIHWKKVKNKFDCVYSNKDDALPSVEDAELSTKNNSIFFIETSCRGGINSRVACAVESAARLHPNRQVNFLFMSPITEQMLKTSNLKKLRDFGNIKLLRIHIKKYIKGTVVENILLKPLKRSKYPIEHASDILRIIALNKYGGVYLDTDSILIKNLDSLPPNFIGKELPISISSGIIGLSKDAVGSNLTMGILKEIQRTYKPKIWSSNGPKAIQRVLQRLCPKTLFSTDDCGGLKIYPPKYFYPVHYTQHKNYFKNGNISNMYDPYMHHMWNHFTGNLKVGKASPFAKLARKFCPTIYEMYDKDDALPSVEDAELSTKNNSIFFIETSCRGGINSRAACAVESAARLHPNRQVNFLFMSPITEQMLKTSNLNKLRDFENIKLLRIHIKEYIKGTVVENILLKPLKRSKYPIEHASDILRIIALNKYGGVYLDTDSILIKNLDSLPPNFIGKELPISISSGIIGLSKDAVGSNLTMGILKEIQKTYKPKIWSSNGPKAIQRVLQRLCPKTLFSTDDCGGLKIYPPKYFYPVHYTQHKNYFKNGNISNMYDPYMHHMWNHFTGNLKVGKASPFAKLARKFCPTIYEMYGDEFEEYDFLPEENELSCHYLKDEGAVRALDELVKFQPNAIYFIESSCEGLTSRQTCSIESAAIAHPDRQIIVLLTSPVSWEKYKTNGLSVIMQMANTEAVRIHIEDFGKGTPFYSILKKKPLTVDDINTNIGDILKYVTMYKYSGIYLGLDVLVASSFDDLNDNWIVKDGPASISADMFSFSDNKNGRLLAEMVLNIVLGDVSLPQRQGLWTFDNCKPMNKLANLWCTSSGILHLNTSVCRDLQVMEPDGFLPIPVHERLKYFDDGEWTPSTNETIHTYQTFDYLTKYNIVPNNSLYDMLAQTYCPAVYEFYAIDERFNPPDNSIYFHETSCTGKLNSRQACAVESAARVHPDRQVNLLFTGPVKEENLNAPAFNALKKYENVKVLRLHLVDYAKWTPLEDLVSGGALNRTRWRISHTSDVLRFLSLYKWGGIYLDLDVVVVRSFDDLAPNWAARDSDKLVASGALSFSKDALGREIADLALRDLKDNYRGDVWDRNGPGVITKILQTICSTNYLPEMSASTCLGFEVYAPELFYPVTWLNAADYFEEKELDVEAPYTYHVWNKFTAAYKVNSNSVYAKLAQKYYPEVYEMFGDNFGL</sequence>
<dbReference type="InterPro" id="IPR007577">
    <property type="entry name" value="GlycoTrfase_DXD_sugar-bd_CS"/>
</dbReference>
<keyword evidence="7" id="KW-0812">Transmembrane</keyword>
<keyword evidence="3" id="KW-0328">Glycosyltransferase</keyword>
<evidence type="ECO:0000256" key="3">
    <source>
        <dbReference type="ARBA" id="ARBA00022676"/>
    </source>
</evidence>
<keyword evidence="7" id="KW-1133">Transmembrane helix</keyword>
<dbReference type="AlphaFoldDB" id="A0A8S1B4X0"/>
<dbReference type="Pfam" id="PF04572">
    <property type="entry name" value="Gb3_synth"/>
    <property type="match status" value="4"/>
</dbReference>
<evidence type="ECO:0000256" key="5">
    <source>
        <dbReference type="ARBA" id="ARBA00023034"/>
    </source>
</evidence>
<feature type="domain" description="Alpha 1,4-glycosyltransferase" evidence="8">
    <location>
        <begin position="852"/>
        <end position="943"/>
    </location>
</feature>
<feature type="domain" description="Alpha 1,4-glycosyltransferase" evidence="8">
    <location>
        <begin position="516"/>
        <end position="631"/>
    </location>
</feature>
<comment type="similarity">
    <text evidence="2">Belongs to the glycosyltransferase 32 family.</text>
</comment>
<gene>
    <name evidence="9" type="ORF">APLA_LOCUS14216</name>
</gene>
<dbReference type="InterPro" id="IPR007652">
    <property type="entry name" value="A1-4-GlycosylTfrase_dom"/>
</dbReference>
<accession>A0A8S1B4X0</accession>
<feature type="transmembrane region" description="Helical" evidence="7">
    <location>
        <begin position="12"/>
        <end position="29"/>
    </location>
</feature>
<evidence type="ECO:0000256" key="7">
    <source>
        <dbReference type="SAM" id="Phobius"/>
    </source>
</evidence>
<evidence type="ECO:0000256" key="1">
    <source>
        <dbReference type="ARBA" id="ARBA00004323"/>
    </source>
</evidence>
<dbReference type="PANTHER" id="PTHR12042">
    <property type="entry name" value="LACTOSYLCERAMIDE 4-ALPHA-GALACTOSYLTRANSFERASE ALPHA- 1,4-GALACTOSYLTRANSFERASE"/>
    <property type="match status" value="1"/>
</dbReference>
<dbReference type="PANTHER" id="PTHR12042:SF21">
    <property type="entry name" value="ALPHA1,4-GALACTOSYLTRANSFERASE 1-RELATED"/>
    <property type="match status" value="1"/>
</dbReference>
<evidence type="ECO:0000313" key="10">
    <source>
        <dbReference type="Proteomes" id="UP000494256"/>
    </source>
</evidence>
<dbReference type="GO" id="GO:0000139">
    <property type="term" value="C:Golgi membrane"/>
    <property type="evidence" value="ECO:0007669"/>
    <property type="project" value="UniProtKB-SubCell"/>
</dbReference>
<dbReference type="GO" id="GO:0035248">
    <property type="term" value="F:alpha-1,4-N-acetylgalactosaminyltransferase activity"/>
    <property type="evidence" value="ECO:0007669"/>
    <property type="project" value="TreeGrafter"/>
</dbReference>
<dbReference type="InterPro" id="IPR029044">
    <property type="entry name" value="Nucleotide-diphossugar_trans"/>
</dbReference>
<evidence type="ECO:0000256" key="6">
    <source>
        <dbReference type="ARBA" id="ARBA00023136"/>
    </source>
</evidence>
<comment type="subcellular location">
    <subcellularLocation>
        <location evidence="1">Golgi apparatus membrane</location>
        <topology evidence="1">Single-pass type II membrane protein</topology>
    </subcellularLocation>
</comment>
<evidence type="ECO:0000259" key="8">
    <source>
        <dbReference type="Pfam" id="PF04572"/>
    </source>
</evidence>
<keyword evidence="6 7" id="KW-0472">Membrane</keyword>
<dbReference type="Gene3D" id="3.90.550.20">
    <property type="match status" value="4"/>
</dbReference>
<protein>
    <recommendedName>
        <fullName evidence="8">Alpha 1,4-glycosyltransferase domain-containing protein</fullName>
    </recommendedName>
</protein>
<evidence type="ECO:0000256" key="2">
    <source>
        <dbReference type="ARBA" id="ARBA00009003"/>
    </source>
</evidence>
<dbReference type="GO" id="GO:0006688">
    <property type="term" value="P:glycosphingolipid biosynthetic process"/>
    <property type="evidence" value="ECO:0007669"/>
    <property type="project" value="TreeGrafter"/>
</dbReference>
<reference evidence="9 10" key="1">
    <citation type="submission" date="2020-04" db="EMBL/GenBank/DDBJ databases">
        <authorList>
            <person name="Wallbank WR R."/>
            <person name="Pardo Diaz C."/>
            <person name="Kozak K."/>
            <person name="Martin S."/>
            <person name="Jiggins C."/>
            <person name="Moest M."/>
            <person name="Warren A I."/>
            <person name="Byers J.R.P. K."/>
            <person name="Montejo-Kovacevich G."/>
            <person name="Yen C E."/>
        </authorList>
    </citation>
    <scope>NUCLEOTIDE SEQUENCE [LARGE SCALE GENOMIC DNA]</scope>
</reference>